<evidence type="ECO:0000313" key="4">
    <source>
        <dbReference type="Proteomes" id="UP000178759"/>
    </source>
</evidence>
<protein>
    <recommendedName>
        <fullName evidence="2">GIY-YIG domain-containing protein</fullName>
    </recommendedName>
</protein>
<reference evidence="3 4" key="1">
    <citation type="journal article" date="2016" name="Nat. Commun.">
        <title>Thousands of microbial genomes shed light on interconnected biogeochemical processes in an aquifer system.</title>
        <authorList>
            <person name="Anantharaman K."/>
            <person name="Brown C.T."/>
            <person name="Hug L.A."/>
            <person name="Sharon I."/>
            <person name="Castelle C.J."/>
            <person name="Probst A.J."/>
            <person name="Thomas B.C."/>
            <person name="Singh A."/>
            <person name="Wilkins M.J."/>
            <person name="Karaoz U."/>
            <person name="Brodie E.L."/>
            <person name="Williams K.H."/>
            <person name="Hubbard S.S."/>
            <person name="Banfield J.F."/>
        </authorList>
    </citation>
    <scope>NUCLEOTIDE SEQUENCE [LARGE SCALE GENOMIC DNA]</scope>
</reference>
<dbReference type="InterPro" id="IPR000305">
    <property type="entry name" value="GIY-YIG_endonuc"/>
</dbReference>
<proteinExistence type="inferred from homology"/>
<dbReference type="Proteomes" id="UP000178759">
    <property type="component" value="Unassembled WGS sequence"/>
</dbReference>
<accession>A0A1F6AIM8</accession>
<sequence length="81" mass="9638">MFYTYILKSSKSNLFYTGWTTDLQKRVKQHNSGESFASKPYRPWTLVYYSAFETEKLAKDFERYLKSGSGKAFSRKRFLKP</sequence>
<dbReference type="InterPro" id="IPR050190">
    <property type="entry name" value="UPF0213_domain"/>
</dbReference>
<gene>
    <name evidence="3" type="ORF">A3A79_03020</name>
</gene>
<dbReference type="InterPro" id="IPR035901">
    <property type="entry name" value="GIY-YIG_endonuc_sf"/>
</dbReference>
<name>A0A1F6AIM8_9BACT</name>
<comment type="similarity">
    <text evidence="1">Belongs to the UPF0213 family.</text>
</comment>
<dbReference type="PANTHER" id="PTHR34477">
    <property type="entry name" value="UPF0213 PROTEIN YHBQ"/>
    <property type="match status" value="1"/>
</dbReference>
<dbReference type="SUPFAM" id="SSF82771">
    <property type="entry name" value="GIY-YIG endonuclease"/>
    <property type="match status" value="1"/>
</dbReference>
<dbReference type="AlphaFoldDB" id="A0A1F6AIM8"/>
<dbReference type="EMBL" id="MFJV01000001">
    <property type="protein sequence ID" value="OGG24137.1"/>
    <property type="molecule type" value="Genomic_DNA"/>
</dbReference>
<evidence type="ECO:0000259" key="2">
    <source>
        <dbReference type="PROSITE" id="PS50164"/>
    </source>
</evidence>
<organism evidence="3 4">
    <name type="scientific">Candidatus Gottesmanbacteria bacterium RIFCSPLOWO2_01_FULL_43_11b</name>
    <dbReference type="NCBI Taxonomy" id="1798392"/>
    <lineage>
        <taxon>Bacteria</taxon>
        <taxon>Candidatus Gottesmaniibacteriota</taxon>
    </lineage>
</organism>
<dbReference type="CDD" id="cd10449">
    <property type="entry name" value="GIY-YIG_SLX1_like"/>
    <property type="match status" value="1"/>
</dbReference>
<dbReference type="Pfam" id="PF01541">
    <property type="entry name" value="GIY-YIG"/>
    <property type="match status" value="1"/>
</dbReference>
<evidence type="ECO:0000256" key="1">
    <source>
        <dbReference type="ARBA" id="ARBA00007435"/>
    </source>
</evidence>
<evidence type="ECO:0000313" key="3">
    <source>
        <dbReference type="EMBL" id="OGG24137.1"/>
    </source>
</evidence>
<dbReference type="Gene3D" id="3.40.1440.10">
    <property type="entry name" value="GIY-YIG endonuclease"/>
    <property type="match status" value="1"/>
</dbReference>
<dbReference type="PANTHER" id="PTHR34477:SF1">
    <property type="entry name" value="UPF0213 PROTEIN YHBQ"/>
    <property type="match status" value="1"/>
</dbReference>
<feature type="domain" description="GIY-YIG" evidence="2">
    <location>
        <begin position="1"/>
        <end position="80"/>
    </location>
</feature>
<comment type="caution">
    <text evidence="3">The sequence shown here is derived from an EMBL/GenBank/DDBJ whole genome shotgun (WGS) entry which is preliminary data.</text>
</comment>
<dbReference type="PROSITE" id="PS50164">
    <property type="entry name" value="GIY_YIG"/>
    <property type="match status" value="1"/>
</dbReference>